<dbReference type="AlphaFoldDB" id="A0A0B0M9N1"/>
<keyword evidence="7" id="KW-1185">Reference proteome</keyword>
<dbReference type="OrthoDB" id="5307922at2759"/>
<dbReference type="PANTHER" id="PTHR10426:SF79">
    <property type="entry name" value="PROTEIN STRICTOSIDINE SYNTHASE-LIKE 2"/>
    <property type="match status" value="1"/>
</dbReference>
<accession>A0A0B0M9N1</accession>
<evidence type="ECO:0000256" key="4">
    <source>
        <dbReference type="ARBA" id="ARBA00022729"/>
    </source>
</evidence>
<gene>
    <name evidence="6" type="ORF">F383_20013</name>
</gene>
<proteinExistence type="inferred from homology"/>
<dbReference type="PANTHER" id="PTHR10426">
    <property type="entry name" value="STRICTOSIDINE SYNTHASE-RELATED"/>
    <property type="match status" value="1"/>
</dbReference>
<dbReference type="Gene3D" id="2.120.10.30">
    <property type="entry name" value="TolB, C-terminal domain"/>
    <property type="match status" value="1"/>
</dbReference>
<dbReference type="InterPro" id="IPR011042">
    <property type="entry name" value="6-blade_b-propeller_TolB-like"/>
</dbReference>
<keyword evidence="5" id="KW-0325">Glycoprotein</keyword>
<dbReference type="Pfam" id="PF03088">
    <property type="entry name" value="Str_synth"/>
    <property type="match status" value="1"/>
</dbReference>
<dbReference type="SMR" id="A0A0B0M9N1"/>
<keyword evidence="3" id="KW-0926">Vacuole</keyword>
<evidence type="ECO:0000256" key="5">
    <source>
        <dbReference type="ARBA" id="ARBA00023180"/>
    </source>
</evidence>
<reference evidence="7" key="1">
    <citation type="submission" date="2014-09" db="EMBL/GenBank/DDBJ databases">
        <authorList>
            <person name="Mudge J."/>
            <person name="Ramaraj T."/>
            <person name="Lindquist I.E."/>
            <person name="Bharti A.K."/>
            <person name="Sundararajan A."/>
            <person name="Cameron C.T."/>
            <person name="Woodward J.E."/>
            <person name="May G.D."/>
            <person name="Brubaker C."/>
            <person name="Broadhvest J."/>
            <person name="Wilkins T.A."/>
        </authorList>
    </citation>
    <scope>NUCLEOTIDE SEQUENCE</scope>
    <source>
        <strain evidence="7">cv. AKA8401</strain>
    </source>
</reference>
<evidence type="ECO:0000256" key="3">
    <source>
        <dbReference type="ARBA" id="ARBA00022554"/>
    </source>
</evidence>
<sequence>MKAGVLLAKHECIIPFIGIAFCSHHLLLLLTHLSMASKPFIALATAVFFFSLIAVNHFGKPFQGKLGEMEVVPITDTVGPESVAFHPLGDGPYVGISDGRIIKWQPNEHRWISFGITSPNREGCEGKHDHETREHICGRPLGICFHETTGDLYIADAYMGLLKLGPAGGLATPIPTHAQPQPIPFTFTNSLDINQSDGSIYFTHTSSLYHRRNHIAVVLSGDKTGMLLKYEQESKQITVLLTNLSFPNGVALSKDGSFLVFAETTKCRILRYWLSTPKAGNLETLAQLPGFPDNIKRSPRGGFWVAIHSRRCKVLSWILSYSKLGNALIWVLPVDVITKAYSVMSKYLGSGLAMRISEEGVILETLELESGNKMSSISEVQEKDDHLWMGSINMPFLGVYRL</sequence>
<dbReference type="SUPFAM" id="SSF63829">
    <property type="entry name" value="Calcium-dependent phosphotriesterase"/>
    <property type="match status" value="1"/>
</dbReference>
<dbReference type="GO" id="GO:0005773">
    <property type="term" value="C:vacuole"/>
    <property type="evidence" value="ECO:0007669"/>
    <property type="project" value="UniProtKB-SubCell"/>
</dbReference>
<evidence type="ECO:0000256" key="2">
    <source>
        <dbReference type="ARBA" id="ARBA00009191"/>
    </source>
</evidence>
<name>A0A0B0M9N1_GOSAR</name>
<dbReference type="KEGG" id="gab:108466687"/>
<dbReference type="FunFam" id="2.120.10.30:FF:000032">
    <property type="entry name" value="Protein STRICTOSIDINE SYNTHASE-LIKE 13"/>
    <property type="match status" value="1"/>
</dbReference>
<comment type="subcellular location">
    <subcellularLocation>
        <location evidence="1">Vacuole</location>
    </subcellularLocation>
</comment>
<evidence type="ECO:0000256" key="1">
    <source>
        <dbReference type="ARBA" id="ARBA00004116"/>
    </source>
</evidence>
<evidence type="ECO:0000313" key="6">
    <source>
        <dbReference type="EMBL" id="KHF98782.1"/>
    </source>
</evidence>
<organism evidence="6 7">
    <name type="scientific">Gossypium arboreum</name>
    <name type="common">Tree cotton</name>
    <name type="synonym">Gossypium nanking</name>
    <dbReference type="NCBI Taxonomy" id="29729"/>
    <lineage>
        <taxon>Eukaryota</taxon>
        <taxon>Viridiplantae</taxon>
        <taxon>Streptophyta</taxon>
        <taxon>Embryophyta</taxon>
        <taxon>Tracheophyta</taxon>
        <taxon>Spermatophyta</taxon>
        <taxon>Magnoliopsida</taxon>
        <taxon>eudicotyledons</taxon>
        <taxon>Gunneridae</taxon>
        <taxon>Pentapetalae</taxon>
        <taxon>rosids</taxon>
        <taxon>malvids</taxon>
        <taxon>Malvales</taxon>
        <taxon>Malvaceae</taxon>
        <taxon>Malvoideae</taxon>
        <taxon>Gossypium</taxon>
    </lineage>
</organism>
<evidence type="ECO:0000313" key="7">
    <source>
        <dbReference type="Proteomes" id="UP000032142"/>
    </source>
</evidence>
<dbReference type="EMBL" id="JRRC01051907">
    <property type="protein sequence ID" value="KHF98782.1"/>
    <property type="molecule type" value="Genomic_DNA"/>
</dbReference>
<comment type="similarity">
    <text evidence="2">Belongs to the strictosidine synthase family.</text>
</comment>
<dbReference type="Pfam" id="PF20067">
    <property type="entry name" value="SSL_N"/>
    <property type="match status" value="1"/>
</dbReference>
<dbReference type="Proteomes" id="UP000032142">
    <property type="component" value="Unassembled WGS sequence"/>
</dbReference>
<dbReference type="InterPro" id="IPR018119">
    <property type="entry name" value="Strictosidine_synth_cons-reg"/>
</dbReference>
<dbReference type="OMA" id="QRRNYIS"/>
<protein>
    <submittedName>
        <fullName evidence="6">Adipocyte plasma membrane-associated</fullName>
    </submittedName>
</protein>
<keyword evidence="4" id="KW-0732">Signal</keyword>
<comment type="caution">
    <text evidence="6">The sequence shown here is derived from an EMBL/GenBank/DDBJ whole genome shotgun (WGS) entry which is preliminary data.</text>
</comment>
<dbReference type="GO" id="GO:0012505">
    <property type="term" value="C:endomembrane system"/>
    <property type="evidence" value="ECO:0007669"/>
    <property type="project" value="TreeGrafter"/>
</dbReference>
<dbReference type="GO" id="GO:0016787">
    <property type="term" value="F:hydrolase activity"/>
    <property type="evidence" value="ECO:0007669"/>
    <property type="project" value="TreeGrafter"/>
</dbReference>